<dbReference type="EC" id="3.5.2.6" evidence="3 6"/>
<dbReference type="AlphaFoldDB" id="A0A1G5K8V8"/>
<feature type="domain" description="Beta-lactamase class A catalytic" evidence="8">
    <location>
        <begin position="48"/>
        <end position="256"/>
    </location>
</feature>
<dbReference type="InterPro" id="IPR045155">
    <property type="entry name" value="Beta-lactam_cat"/>
</dbReference>
<dbReference type="PANTHER" id="PTHR35333">
    <property type="entry name" value="BETA-LACTAMASE"/>
    <property type="match status" value="1"/>
</dbReference>
<reference evidence="9 10" key="1">
    <citation type="submission" date="2016-10" db="EMBL/GenBank/DDBJ databases">
        <authorList>
            <person name="de Groot N.N."/>
        </authorList>
    </citation>
    <scope>NUCLEOTIDE SEQUENCE [LARGE SCALE GENOMIC DNA]</scope>
    <source>
        <strain evidence="9 10">CGMCC 1.8925</strain>
    </source>
</reference>
<evidence type="ECO:0000256" key="3">
    <source>
        <dbReference type="ARBA" id="ARBA00012865"/>
    </source>
</evidence>
<keyword evidence="4 6" id="KW-0378">Hydrolase</keyword>
<comment type="catalytic activity">
    <reaction evidence="1 6">
        <text>a beta-lactam + H2O = a substituted beta-amino acid</text>
        <dbReference type="Rhea" id="RHEA:20401"/>
        <dbReference type="ChEBI" id="CHEBI:15377"/>
        <dbReference type="ChEBI" id="CHEBI:35627"/>
        <dbReference type="ChEBI" id="CHEBI:140347"/>
        <dbReference type="EC" id="3.5.2.6"/>
    </reaction>
</comment>
<dbReference type="InterPro" id="IPR023650">
    <property type="entry name" value="Beta-lactam_class-A_AS"/>
</dbReference>
<gene>
    <name evidence="9" type="ORF">SAMN05660710_03739</name>
</gene>
<comment type="similarity">
    <text evidence="2 6">Belongs to the class-A beta-lactamase family.</text>
</comment>
<dbReference type="PANTHER" id="PTHR35333:SF3">
    <property type="entry name" value="BETA-LACTAMASE-TYPE TRANSPEPTIDASE FOLD CONTAINING PROTEIN"/>
    <property type="match status" value="1"/>
</dbReference>
<dbReference type="GO" id="GO:0030655">
    <property type="term" value="P:beta-lactam antibiotic catabolic process"/>
    <property type="evidence" value="ECO:0007669"/>
    <property type="project" value="InterPro"/>
</dbReference>
<keyword evidence="5 6" id="KW-0046">Antibiotic resistance</keyword>
<dbReference type="InterPro" id="IPR000871">
    <property type="entry name" value="Beta-lactam_class-A"/>
</dbReference>
<name>A0A1G5K8V8_9RHOB</name>
<evidence type="ECO:0000313" key="10">
    <source>
        <dbReference type="Proteomes" id="UP000199502"/>
    </source>
</evidence>
<feature type="signal peptide" evidence="7">
    <location>
        <begin position="1"/>
        <end position="20"/>
    </location>
</feature>
<dbReference type="RefSeq" id="WP_090748411.1">
    <property type="nucleotide sequence ID" value="NZ_FMVT01000024.1"/>
</dbReference>
<accession>A0A1G5K8V8</accession>
<evidence type="ECO:0000256" key="4">
    <source>
        <dbReference type="ARBA" id="ARBA00022801"/>
    </source>
</evidence>
<keyword evidence="10" id="KW-1185">Reference proteome</keyword>
<evidence type="ECO:0000256" key="1">
    <source>
        <dbReference type="ARBA" id="ARBA00001526"/>
    </source>
</evidence>
<sequence length="285" mass="30439">MKHTIAACLVIAGLAGPVQAETIEDAARAIEAELGGRVGVALRRQGSPAEFFGYRSDERFPLSSTFKAPLCGAILTLVDAGEDQLDRVIGYTSADLVTYSPVTEARVDSGMSVGELCEATITLSDNTAGNLLLQRVGGPEGFTEYLRAIGDETTRLDRWETDLNEGTPGDPRDTTTPEAMVATLEKLLFGEILSESSRAQLNAWMEADQVADELLRASLPEGWIIGDKTGAGGHGSRSIIAVIRRPHDTPWLAAVYLTGNEADMPTRNRAIARIGAAMVREIAAP</sequence>
<evidence type="ECO:0000256" key="7">
    <source>
        <dbReference type="SAM" id="SignalP"/>
    </source>
</evidence>
<dbReference type="Gene3D" id="3.40.710.10">
    <property type="entry name" value="DD-peptidase/beta-lactamase superfamily"/>
    <property type="match status" value="1"/>
</dbReference>
<dbReference type="GO" id="GO:0046677">
    <property type="term" value="P:response to antibiotic"/>
    <property type="evidence" value="ECO:0007669"/>
    <property type="project" value="UniProtKB-UniRule"/>
</dbReference>
<evidence type="ECO:0000256" key="6">
    <source>
        <dbReference type="RuleBase" id="RU361140"/>
    </source>
</evidence>
<dbReference type="NCBIfam" id="NF033103">
    <property type="entry name" value="bla_class_A"/>
    <property type="match status" value="1"/>
</dbReference>
<dbReference type="SUPFAM" id="SSF56601">
    <property type="entry name" value="beta-lactamase/transpeptidase-like"/>
    <property type="match status" value="1"/>
</dbReference>
<dbReference type="PRINTS" id="PR00118">
    <property type="entry name" value="BLACTAMASEA"/>
</dbReference>
<evidence type="ECO:0000259" key="8">
    <source>
        <dbReference type="Pfam" id="PF13354"/>
    </source>
</evidence>
<dbReference type="GO" id="GO:0008800">
    <property type="term" value="F:beta-lactamase activity"/>
    <property type="evidence" value="ECO:0007669"/>
    <property type="project" value="UniProtKB-UniRule"/>
</dbReference>
<dbReference type="OrthoDB" id="9784149at2"/>
<dbReference type="EMBL" id="FMVT01000024">
    <property type="protein sequence ID" value="SCY96458.1"/>
    <property type="molecule type" value="Genomic_DNA"/>
</dbReference>
<protein>
    <recommendedName>
        <fullName evidence="3 6">Beta-lactamase</fullName>
        <ecNumber evidence="3 6">3.5.2.6</ecNumber>
    </recommendedName>
</protein>
<feature type="chain" id="PRO_5011483169" description="Beta-lactamase" evidence="7">
    <location>
        <begin position="21"/>
        <end position="285"/>
    </location>
</feature>
<evidence type="ECO:0000256" key="5">
    <source>
        <dbReference type="ARBA" id="ARBA00023251"/>
    </source>
</evidence>
<dbReference type="STRING" id="336292.SAMN05660710_03739"/>
<proteinExistence type="inferred from homology"/>
<dbReference type="PROSITE" id="PS00146">
    <property type="entry name" value="BETA_LACTAMASE_A"/>
    <property type="match status" value="1"/>
</dbReference>
<dbReference type="Proteomes" id="UP000199502">
    <property type="component" value="Unassembled WGS sequence"/>
</dbReference>
<organism evidence="9 10">
    <name type="scientific">Paracoccus tibetensis</name>
    <dbReference type="NCBI Taxonomy" id="336292"/>
    <lineage>
        <taxon>Bacteria</taxon>
        <taxon>Pseudomonadati</taxon>
        <taxon>Pseudomonadota</taxon>
        <taxon>Alphaproteobacteria</taxon>
        <taxon>Rhodobacterales</taxon>
        <taxon>Paracoccaceae</taxon>
        <taxon>Paracoccus</taxon>
    </lineage>
</organism>
<keyword evidence="7" id="KW-0732">Signal</keyword>
<evidence type="ECO:0000313" key="9">
    <source>
        <dbReference type="EMBL" id="SCY96458.1"/>
    </source>
</evidence>
<dbReference type="InterPro" id="IPR012338">
    <property type="entry name" value="Beta-lactam/transpept-like"/>
</dbReference>
<dbReference type="Pfam" id="PF13354">
    <property type="entry name" value="Beta-lactamase2"/>
    <property type="match status" value="1"/>
</dbReference>
<evidence type="ECO:0000256" key="2">
    <source>
        <dbReference type="ARBA" id="ARBA00009009"/>
    </source>
</evidence>